<proteinExistence type="predicted"/>
<dbReference type="Proteomes" id="UP000027002">
    <property type="component" value="Chromosome 2"/>
</dbReference>
<gene>
    <name evidence="2" type="ORF">UV8b_01832</name>
</gene>
<dbReference type="GeneID" id="66062610"/>
<dbReference type="RefSeq" id="XP_042995264.1">
    <property type="nucleotide sequence ID" value="XM_043139330.1"/>
</dbReference>
<dbReference type="KEGG" id="uvi:66062610"/>
<reference evidence="2" key="1">
    <citation type="submission" date="2020-03" db="EMBL/GenBank/DDBJ databases">
        <title>A mixture of massive structural variations and highly conserved coding sequences in Ustilaginoidea virens genome.</title>
        <authorList>
            <person name="Zhang K."/>
            <person name="Zhao Z."/>
            <person name="Zhang Z."/>
            <person name="Li Y."/>
            <person name="Hsiang T."/>
            <person name="Sun W."/>
        </authorList>
    </citation>
    <scope>NUCLEOTIDE SEQUENCE</scope>
    <source>
        <strain evidence="2">UV-8b</strain>
    </source>
</reference>
<protein>
    <submittedName>
        <fullName evidence="2">Uncharacterized protein</fullName>
    </submittedName>
</protein>
<dbReference type="AlphaFoldDB" id="A0A8E5HLD9"/>
<evidence type="ECO:0000256" key="1">
    <source>
        <dbReference type="SAM" id="MobiDB-lite"/>
    </source>
</evidence>
<dbReference type="EMBL" id="CP072754">
    <property type="protein sequence ID" value="QUC17591.1"/>
    <property type="molecule type" value="Genomic_DNA"/>
</dbReference>
<feature type="region of interest" description="Disordered" evidence="1">
    <location>
        <begin position="39"/>
        <end position="82"/>
    </location>
</feature>
<evidence type="ECO:0000313" key="2">
    <source>
        <dbReference type="EMBL" id="QUC17591.1"/>
    </source>
</evidence>
<evidence type="ECO:0000313" key="3">
    <source>
        <dbReference type="Proteomes" id="UP000027002"/>
    </source>
</evidence>
<feature type="compositionally biased region" description="Polar residues" evidence="1">
    <location>
        <begin position="56"/>
        <end position="65"/>
    </location>
</feature>
<name>A0A8E5HLD9_USTVR</name>
<keyword evidence="3" id="KW-1185">Reference proteome</keyword>
<sequence>MLQIDSTSTDVCHREDSELWRLSSARWICLAGPHGVFSPPRSPQLWPGTGPARWNGSRSRVQGTISPVAEDGPGHVGHPRGRRVSTVHDEAAQDAMPIWVVDAAVVEAKRRRGLASPRRRIITGG</sequence>
<organism evidence="2 3">
    <name type="scientific">Ustilaginoidea virens</name>
    <name type="common">Rice false smut fungus</name>
    <name type="synonym">Villosiclava virens</name>
    <dbReference type="NCBI Taxonomy" id="1159556"/>
    <lineage>
        <taxon>Eukaryota</taxon>
        <taxon>Fungi</taxon>
        <taxon>Dikarya</taxon>
        <taxon>Ascomycota</taxon>
        <taxon>Pezizomycotina</taxon>
        <taxon>Sordariomycetes</taxon>
        <taxon>Hypocreomycetidae</taxon>
        <taxon>Hypocreales</taxon>
        <taxon>Clavicipitaceae</taxon>
        <taxon>Ustilaginoidea</taxon>
    </lineage>
</organism>
<accession>A0A8E5HLD9</accession>